<dbReference type="Gene3D" id="3.60.15.10">
    <property type="entry name" value="Ribonuclease Z/Hydroxyacylglutathione hydrolase-like"/>
    <property type="match status" value="2"/>
</dbReference>
<keyword evidence="2" id="KW-0694">RNA-binding</keyword>
<dbReference type="SMART" id="SM00849">
    <property type="entry name" value="Lactamase_B"/>
    <property type="match status" value="1"/>
</dbReference>
<keyword evidence="1" id="KW-0269">Exonuclease</keyword>
<name>A0A398D4I5_9BACT</name>
<evidence type="ECO:0000313" key="4">
    <source>
        <dbReference type="EMBL" id="RIE06014.1"/>
    </source>
</evidence>
<dbReference type="InterPro" id="IPR001279">
    <property type="entry name" value="Metallo-B-lactamas"/>
</dbReference>
<protein>
    <submittedName>
        <fullName evidence="4">MBL fold metallo-hydrolase</fullName>
    </submittedName>
</protein>
<evidence type="ECO:0000256" key="2">
    <source>
        <dbReference type="ARBA" id="ARBA00022884"/>
    </source>
</evidence>
<dbReference type="Proteomes" id="UP000266328">
    <property type="component" value="Unassembled WGS sequence"/>
</dbReference>
<reference evidence="4 5" key="1">
    <citation type="submission" date="2018-09" db="EMBL/GenBank/DDBJ databases">
        <title>Discovery and Ecogenomic Context for Candidatus Cryosericales, a Global Caldiserica Order Active in Thawing Permafrost.</title>
        <authorList>
            <person name="Martinez M.A."/>
            <person name="Woodcroft B.J."/>
            <person name="Ignacio Espinoza J.C."/>
            <person name="Zayed A."/>
            <person name="Singleton C.M."/>
            <person name="Boyd J."/>
            <person name="Li Y.-F."/>
            <person name="Purvine S."/>
            <person name="Maughan H."/>
            <person name="Hodgkins S.B."/>
            <person name="Anderson D."/>
            <person name="Sederholm M."/>
            <person name="Temperton B."/>
            <person name="Saleska S.R."/>
            <person name="Tyson G.W."/>
            <person name="Rich V.I."/>
        </authorList>
    </citation>
    <scope>NUCLEOTIDE SEQUENCE [LARGE SCALE GENOMIC DNA]</scope>
    <source>
        <strain evidence="4 5">SMC7</strain>
    </source>
</reference>
<dbReference type="Gene3D" id="3.40.50.10710">
    <property type="entry name" value="Metallo-hydrolase/oxidoreductase"/>
    <property type="match status" value="1"/>
</dbReference>
<gene>
    <name evidence="4" type="ORF">SMC7_04580</name>
</gene>
<organism evidence="4 5">
    <name type="scientific">Candidatus Cryosericum terrychapinii</name>
    <dbReference type="NCBI Taxonomy" id="2290919"/>
    <lineage>
        <taxon>Bacteria</taxon>
        <taxon>Pseudomonadati</taxon>
        <taxon>Caldisericota/Cryosericota group</taxon>
        <taxon>Candidatus Cryosericota</taxon>
        <taxon>Candidatus Cryosericia</taxon>
        <taxon>Candidatus Cryosericales</taxon>
        <taxon>Candidatus Cryosericaceae</taxon>
        <taxon>Candidatus Cryosericum</taxon>
    </lineage>
</organism>
<dbReference type="EMBL" id="QXIS01000028">
    <property type="protein sequence ID" value="RIE06014.1"/>
    <property type="molecule type" value="Genomic_DNA"/>
</dbReference>
<evidence type="ECO:0000256" key="1">
    <source>
        <dbReference type="ARBA" id="ARBA00022839"/>
    </source>
</evidence>
<evidence type="ECO:0000259" key="3">
    <source>
        <dbReference type="SMART" id="SM00849"/>
    </source>
</evidence>
<dbReference type="RefSeq" id="WP_119089171.1">
    <property type="nucleotide sequence ID" value="NZ_QXIS01000028.1"/>
</dbReference>
<comment type="caution">
    <text evidence="4">The sequence shown here is derived from an EMBL/GenBank/DDBJ whole genome shotgun (WGS) entry which is preliminary data.</text>
</comment>
<dbReference type="Pfam" id="PF07521">
    <property type="entry name" value="RMMBL"/>
    <property type="match status" value="1"/>
</dbReference>
<dbReference type="InterPro" id="IPR036866">
    <property type="entry name" value="RibonucZ/Hydroxyglut_hydro"/>
</dbReference>
<dbReference type="InterPro" id="IPR011108">
    <property type="entry name" value="RMMBL"/>
</dbReference>
<dbReference type="GO" id="GO:0004527">
    <property type="term" value="F:exonuclease activity"/>
    <property type="evidence" value="ECO:0007669"/>
    <property type="project" value="UniProtKB-KW"/>
</dbReference>
<dbReference type="Pfam" id="PF12706">
    <property type="entry name" value="Lactamase_B_2"/>
    <property type="match status" value="1"/>
</dbReference>
<dbReference type="GO" id="GO:0003723">
    <property type="term" value="F:RNA binding"/>
    <property type="evidence" value="ECO:0007669"/>
    <property type="project" value="UniProtKB-KW"/>
</dbReference>
<evidence type="ECO:0000313" key="5">
    <source>
        <dbReference type="Proteomes" id="UP000266328"/>
    </source>
</evidence>
<dbReference type="PANTHER" id="PTHR43694">
    <property type="entry name" value="RIBONUCLEASE J"/>
    <property type="match status" value="1"/>
</dbReference>
<proteinExistence type="predicted"/>
<dbReference type="SUPFAM" id="SSF56281">
    <property type="entry name" value="Metallo-hydrolase/oxidoreductase"/>
    <property type="match status" value="1"/>
</dbReference>
<keyword evidence="4" id="KW-0378">Hydrolase</keyword>
<sequence>MAQFTMLDGATTIGGTKLLFEAGSSPKSTRLLFDFGLNYATMGKYFEEFLTPRTSAGLTDYLTTGLLPRLRFYRSDLTALLHEMQPDLAGKPADPCHIDACFITHAHVDHTGSISFLDETIPLYATPVTAAVLRAVEETQYSPGPENGVTDFIVRPNDGANKHGQRQLIDLATPVKSPDSQITAFPVGPSVPVEFPGCWVTAFPVDHSIPGACAYLIEYDGGKLVYTGDLRFHGRIGPVTRDTVSRLAAAHPDVLVIEGTNLRGDDTFAAKEPAFARRFKFGSEPDVEAEQKVEDKAREEVQRARGLVIADFGMKDLDRLMTFQRVAKETGRKLAILPRDAYIVRMAQEAGYQKDYKKEEKIDLQDPDVVLYVKRAGSGTYDKGDIKQDWARSTILRFVGWAPNSLDVAEKKEAVRDVLNGSCPRVVRAAEVTAHQSEYLLTLGYWDVQELCDLHPAPGSLYIHSSAEAFNEEMAWSQDRLAEWLKLTGMDSVHIHASGHAPPEDLFSIVERLAPRHVYPIHTEHAERYVERFGDIVSLVENGRGVTLAR</sequence>
<dbReference type="AlphaFoldDB" id="A0A398D4I5"/>
<keyword evidence="5" id="KW-1185">Reference proteome</keyword>
<accession>A0A398D4I5</accession>
<dbReference type="InterPro" id="IPR042173">
    <property type="entry name" value="RNase_J_2"/>
</dbReference>
<dbReference type="PANTHER" id="PTHR43694:SF1">
    <property type="entry name" value="RIBONUCLEASE J"/>
    <property type="match status" value="1"/>
</dbReference>
<feature type="domain" description="Metallo-beta-lactamase" evidence="3">
    <location>
        <begin position="16"/>
        <end position="283"/>
    </location>
</feature>
<dbReference type="OrthoDB" id="9803916at2"/>
<keyword evidence="1" id="KW-0540">Nuclease</keyword>